<organism evidence="1">
    <name type="scientific">marine sediment metagenome</name>
    <dbReference type="NCBI Taxonomy" id="412755"/>
    <lineage>
        <taxon>unclassified sequences</taxon>
        <taxon>metagenomes</taxon>
        <taxon>ecological metagenomes</taxon>
    </lineage>
</organism>
<dbReference type="EMBL" id="BARV01002372">
    <property type="protein sequence ID" value="GAH91275.1"/>
    <property type="molecule type" value="Genomic_DNA"/>
</dbReference>
<evidence type="ECO:0000313" key="1">
    <source>
        <dbReference type="EMBL" id="GAH91275.1"/>
    </source>
</evidence>
<gene>
    <name evidence="1" type="ORF">S06H3_06175</name>
</gene>
<accession>X1KCA4</accession>
<reference evidence="1" key="1">
    <citation type="journal article" date="2014" name="Front. Microbiol.">
        <title>High frequency of phylogenetically diverse reductive dehalogenase-homologous genes in deep subseafloor sedimentary metagenomes.</title>
        <authorList>
            <person name="Kawai M."/>
            <person name="Futagami T."/>
            <person name="Toyoda A."/>
            <person name="Takaki Y."/>
            <person name="Nishi S."/>
            <person name="Hori S."/>
            <person name="Arai W."/>
            <person name="Tsubouchi T."/>
            <person name="Morono Y."/>
            <person name="Uchiyama I."/>
            <person name="Ito T."/>
            <person name="Fujiyama A."/>
            <person name="Inagaki F."/>
            <person name="Takami H."/>
        </authorList>
    </citation>
    <scope>NUCLEOTIDE SEQUENCE</scope>
    <source>
        <strain evidence="1">Expedition CK06-06</strain>
    </source>
</reference>
<proteinExistence type="predicted"/>
<comment type="caution">
    <text evidence="1">The sequence shown here is derived from an EMBL/GenBank/DDBJ whole genome shotgun (WGS) entry which is preliminary data.</text>
</comment>
<protein>
    <submittedName>
        <fullName evidence="1">Uncharacterized protein</fullName>
    </submittedName>
</protein>
<name>X1KCA4_9ZZZZ</name>
<dbReference type="AlphaFoldDB" id="X1KCA4"/>
<sequence>MAKATLAMGDGNKKQFGLKLKAPVADYENYFYGGGEMESHIIISGVAV</sequence>